<accession>A0A9X4NUF0</accession>
<evidence type="ECO:0000256" key="2">
    <source>
        <dbReference type="ARBA" id="ARBA00022475"/>
    </source>
</evidence>
<dbReference type="GO" id="GO:0020037">
    <property type="term" value="F:heme binding"/>
    <property type="evidence" value="ECO:0007669"/>
    <property type="project" value="TreeGrafter"/>
</dbReference>
<dbReference type="Pfam" id="PF01292">
    <property type="entry name" value="Ni_hydr_CYTB"/>
    <property type="match status" value="1"/>
</dbReference>
<proteinExistence type="predicted"/>
<dbReference type="InterPro" id="IPR011577">
    <property type="entry name" value="Cyt_b561_bac/Ni-Hgenase"/>
</dbReference>
<dbReference type="GO" id="GO:0005886">
    <property type="term" value="C:plasma membrane"/>
    <property type="evidence" value="ECO:0007669"/>
    <property type="project" value="UniProtKB-SubCell"/>
</dbReference>
<feature type="domain" description="Cytochrome b561 bacterial/Ni-hydrogenase" evidence="7">
    <location>
        <begin position="6"/>
        <end position="180"/>
    </location>
</feature>
<evidence type="ECO:0000256" key="5">
    <source>
        <dbReference type="ARBA" id="ARBA00023136"/>
    </source>
</evidence>
<keyword evidence="3 6" id="KW-0812">Transmembrane</keyword>
<dbReference type="PANTHER" id="PTHR30485">
    <property type="entry name" value="NI/FE-HYDROGENASE 1 B-TYPE CYTOCHROME SUBUNIT"/>
    <property type="match status" value="1"/>
</dbReference>
<reference evidence="8" key="1">
    <citation type="submission" date="2013-01" db="EMBL/GenBank/DDBJ databases">
        <title>Genome draft of Hydrogenophaga taeniospiralis 2K1.</title>
        <authorList>
            <person name="Gomila M."/>
            <person name="Lalucat J."/>
        </authorList>
    </citation>
    <scope>NUCLEOTIDE SEQUENCE</scope>
    <source>
        <strain evidence="8">CCUG 15921</strain>
    </source>
</reference>
<keyword evidence="9" id="KW-1185">Reference proteome</keyword>
<feature type="transmembrane region" description="Helical" evidence="6">
    <location>
        <begin position="94"/>
        <end position="116"/>
    </location>
</feature>
<protein>
    <submittedName>
        <fullName evidence="8">Cytochrome B561</fullName>
    </submittedName>
</protein>
<keyword evidence="4 6" id="KW-1133">Transmembrane helix</keyword>
<dbReference type="Gene3D" id="1.20.950.20">
    <property type="entry name" value="Transmembrane di-heme cytochromes, Chain C"/>
    <property type="match status" value="1"/>
</dbReference>
<evidence type="ECO:0000313" key="9">
    <source>
        <dbReference type="Proteomes" id="UP001152876"/>
    </source>
</evidence>
<dbReference type="GO" id="GO:0022904">
    <property type="term" value="P:respiratory electron transport chain"/>
    <property type="evidence" value="ECO:0007669"/>
    <property type="project" value="InterPro"/>
</dbReference>
<keyword evidence="5 6" id="KW-0472">Membrane</keyword>
<dbReference type="OrthoDB" id="196472at2"/>
<dbReference type="InterPro" id="IPR051542">
    <property type="entry name" value="Hydrogenase_cytochrome"/>
</dbReference>
<sequence length="224" mass="24414">MHTVRVWDLPTRLFHWALVLCVIGQIITANVGGNWMNWHLRLGYAVLTLLLFRLVWGFVGGHWSRFSSFVYAPGTVLAYLRGQARPEHRVGHSPLGALSVFALLAILLAQVGSGLFSDDEIAFSGPLVALVSGDTVGLATTYHRSVGKLFVVALVALHLLAIGYYKLVKKERLVRPMIDGDKQVQAPMPSARDTVRTRLFALGVLVLCAVAVNRLVGLGAATTF</sequence>
<organism evidence="8 9">
    <name type="scientific">Hydrogenophaga taeniospiralis CCUG 15921</name>
    <dbReference type="NCBI Taxonomy" id="1281780"/>
    <lineage>
        <taxon>Bacteria</taxon>
        <taxon>Pseudomonadati</taxon>
        <taxon>Pseudomonadota</taxon>
        <taxon>Betaproteobacteria</taxon>
        <taxon>Burkholderiales</taxon>
        <taxon>Comamonadaceae</taxon>
        <taxon>Hydrogenophaga</taxon>
    </lineage>
</organism>
<evidence type="ECO:0000256" key="1">
    <source>
        <dbReference type="ARBA" id="ARBA00004651"/>
    </source>
</evidence>
<dbReference type="AlphaFoldDB" id="A0A9X4NUF0"/>
<keyword evidence="2" id="KW-1003">Cell membrane</keyword>
<dbReference type="GO" id="GO:0009055">
    <property type="term" value="F:electron transfer activity"/>
    <property type="evidence" value="ECO:0007669"/>
    <property type="project" value="InterPro"/>
</dbReference>
<evidence type="ECO:0000256" key="6">
    <source>
        <dbReference type="SAM" id="Phobius"/>
    </source>
</evidence>
<evidence type="ECO:0000256" key="3">
    <source>
        <dbReference type="ARBA" id="ARBA00022692"/>
    </source>
</evidence>
<comment type="subcellular location">
    <subcellularLocation>
        <location evidence="1">Cell membrane</location>
        <topology evidence="1">Multi-pass membrane protein</topology>
    </subcellularLocation>
</comment>
<comment type="caution">
    <text evidence="8">The sequence shown here is derived from an EMBL/GenBank/DDBJ whole genome shotgun (WGS) entry which is preliminary data.</text>
</comment>
<dbReference type="EMBL" id="AOGK01000032">
    <property type="protein sequence ID" value="MDG5978158.1"/>
    <property type="molecule type" value="Genomic_DNA"/>
</dbReference>
<dbReference type="Proteomes" id="UP001152876">
    <property type="component" value="Unassembled WGS sequence"/>
</dbReference>
<gene>
    <name evidence="8" type="ORF">H010_23089</name>
</gene>
<feature type="transmembrane region" description="Helical" evidence="6">
    <location>
        <begin position="199"/>
        <end position="221"/>
    </location>
</feature>
<dbReference type="InterPro" id="IPR016174">
    <property type="entry name" value="Di-haem_cyt_TM"/>
</dbReference>
<name>A0A9X4NUF0_9BURK</name>
<evidence type="ECO:0000259" key="7">
    <source>
        <dbReference type="Pfam" id="PF01292"/>
    </source>
</evidence>
<dbReference type="SUPFAM" id="SSF81342">
    <property type="entry name" value="Transmembrane di-heme cytochromes"/>
    <property type="match status" value="1"/>
</dbReference>
<feature type="transmembrane region" description="Helical" evidence="6">
    <location>
        <begin position="149"/>
        <end position="168"/>
    </location>
</feature>
<dbReference type="PANTHER" id="PTHR30485:SF2">
    <property type="entry name" value="BLL0597 PROTEIN"/>
    <property type="match status" value="1"/>
</dbReference>
<feature type="transmembrane region" description="Helical" evidence="6">
    <location>
        <begin position="13"/>
        <end position="35"/>
    </location>
</feature>
<feature type="transmembrane region" description="Helical" evidence="6">
    <location>
        <begin position="42"/>
        <end position="59"/>
    </location>
</feature>
<dbReference type="RefSeq" id="WP_068174638.1">
    <property type="nucleotide sequence ID" value="NZ_AOGK01000032.1"/>
</dbReference>
<evidence type="ECO:0000256" key="4">
    <source>
        <dbReference type="ARBA" id="ARBA00022989"/>
    </source>
</evidence>
<evidence type="ECO:0000313" key="8">
    <source>
        <dbReference type="EMBL" id="MDG5978158.1"/>
    </source>
</evidence>